<dbReference type="InterPro" id="IPR001509">
    <property type="entry name" value="Epimerase_deHydtase"/>
</dbReference>
<dbReference type="AlphaFoldDB" id="A0AAN6SSP5"/>
<dbReference type="FunFam" id="3.40.50.720:FF:000191">
    <property type="entry name" value="Methylglyoxal reductase (NADPH-dependent)"/>
    <property type="match status" value="1"/>
</dbReference>
<dbReference type="Gene3D" id="3.40.50.720">
    <property type="entry name" value="NAD(P)-binding Rossmann-like Domain"/>
    <property type="match status" value="1"/>
</dbReference>
<name>A0AAN6SSP5_9PEZI</name>
<comment type="caution">
    <text evidence="4">The sequence shown here is derived from an EMBL/GenBank/DDBJ whole genome shotgun (WGS) entry which is preliminary data.</text>
</comment>
<dbReference type="CDD" id="cd05227">
    <property type="entry name" value="AR_SDR_e"/>
    <property type="match status" value="1"/>
</dbReference>
<evidence type="ECO:0000313" key="5">
    <source>
        <dbReference type="Proteomes" id="UP001303115"/>
    </source>
</evidence>
<comment type="similarity">
    <text evidence="2">Belongs to the NAD(P)-dependent epimerase/dehydratase family. Dihydroflavonol-4-reductase subfamily.</text>
</comment>
<evidence type="ECO:0000256" key="2">
    <source>
        <dbReference type="ARBA" id="ARBA00023445"/>
    </source>
</evidence>
<dbReference type="Pfam" id="PF01370">
    <property type="entry name" value="Epimerase"/>
    <property type="match status" value="1"/>
</dbReference>
<evidence type="ECO:0000259" key="3">
    <source>
        <dbReference type="Pfam" id="PF01370"/>
    </source>
</evidence>
<sequence>MTISSSSSKGKVLLTGGTGFVASHVLDCLLEHGFEVVVTVRSQEKGQRIVKSIDEALGKQVSFVVVEDIAQDGAFDEAVKSDPPFDYVVHTASPFQLHFEDPVRDCLDPAIKGTTGILKSIHSHAPTVKRVVITSSSAAVLALSDHPKVYDESRWCDVTWEQATDPVYTYRASKKFAEQSAWSFHAAHAPSFSLATINNTYTFGPVPRSLASLGALNTSNQRIRDLVQGRMRDSGIHPTAPVFTFVDVRDVALAHVRALTVPEAGGKRFYVVGGFFSNPRIAGIVRRRFPQLEGRLPPDGEDDFPEGHWAFDNSRSREVLGVEYTGLEKSVVDTVESILRFEGAGGQ</sequence>
<dbReference type="EMBL" id="MU854372">
    <property type="protein sequence ID" value="KAK4040671.1"/>
    <property type="molecule type" value="Genomic_DNA"/>
</dbReference>
<dbReference type="InterPro" id="IPR050425">
    <property type="entry name" value="NAD(P)_dehydrat-like"/>
</dbReference>
<keyword evidence="5" id="KW-1185">Reference proteome</keyword>
<dbReference type="SUPFAM" id="SSF51735">
    <property type="entry name" value="NAD(P)-binding Rossmann-fold domains"/>
    <property type="match status" value="1"/>
</dbReference>
<dbReference type="GO" id="GO:0016616">
    <property type="term" value="F:oxidoreductase activity, acting on the CH-OH group of donors, NAD or NADP as acceptor"/>
    <property type="evidence" value="ECO:0007669"/>
    <property type="project" value="TreeGrafter"/>
</dbReference>
<accession>A0AAN6SSP5</accession>
<evidence type="ECO:0000256" key="1">
    <source>
        <dbReference type="ARBA" id="ARBA00023002"/>
    </source>
</evidence>
<dbReference type="PANTHER" id="PTHR10366">
    <property type="entry name" value="NAD DEPENDENT EPIMERASE/DEHYDRATASE"/>
    <property type="match status" value="1"/>
</dbReference>
<organism evidence="4 5">
    <name type="scientific">Parachaetomium inaequale</name>
    <dbReference type="NCBI Taxonomy" id="2588326"/>
    <lineage>
        <taxon>Eukaryota</taxon>
        <taxon>Fungi</taxon>
        <taxon>Dikarya</taxon>
        <taxon>Ascomycota</taxon>
        <taxon>Pezizomycotina</taxon>
        <taxon>Sordariomycetes</taxon>
        <taxon>Sordariomycetidae</taxon>
        <taxon>Sordariales</taxon>
        <taxon>Chaetomiaceae</taxon>
        <taxon>Parachaetomium</taxon>
    </lineage>
</organism>
<dbReference type="InterPro" id="IPR036291">
    <property type="entry name" value="NAD(P)-bd_dom_sf"/>
</dbReference>
<protein>
    <submittedName>
        <fullName evidence="4">NADPH-dependent methylglyoxal reductase</fullName>
    </submittedName>
</protein>
<feature type="domain" description="NAD-dependent epimerase/dehydratase" evidence="3">
    <location>
        <begin position="12"/>
        <end position="273"/>
    </location>
</feature>
<keyword evidence="1" id="KW-0560">Oxidoreductase</keyword>
<evidence type="ECO:0000313" key="4">
    <source>
        <dbReference type="EMBL" id="KAK4040671.1"/>
    </source>
</evidence>
<dbReference type="PANTHER" id="PTHR10366:SF564">
    <property type="entry name" value="STEROL-4-ALPHA-CARBOXYLATE 3-DEHYDROGENASE, DECARBOXYLATING"/>
    <property type="match status" value="1"/>
</dbReference>
<dbReference type="Proteomes" id="UP001303115">
    <property type="component" value="Unassembled WGS sequence"/>
</dbReference>
<proteinExistence type="inferred from homology"/>
<reference evidence="5" key="1">
    <citation type="journal article" date="2023" name="Mol. Phylogenet. Evol.">
        <title>Genome-scale phylogeny and comparative genomics of the fungal order Sordariales.</title>
        <authorList>
            <person name="Hensen N."/>
            <person name="Bonometti L."/>
            <person name="Westerberg I."/>
            <person name="Brannstrom I.O."/>
            <person name="Guillou S."/>
            <person name="Cros-Aarteil S."/>
            <person name="Calhoun S."/>
            <person name="Haridas S."/>
            <person name="Kuo A."/>
            <person name="Mondo S."/>
            <person name="Pangilinan J."/>
            <person name="Riley R."/>
            <person name="LaButti K."/>
            <person name="Andreopoulos B."/>
            <person name="Lipzen A."/>
            <person name="Chen C."/>
            <person name="Yan M."/>
            <person name="Daum C."/>
            <person name="Ng V."/>
            <person name="Clum A."/>
            <person name="Steindorff A."/>
            <person name="Ohm R.A."/>
            <person name="Martin F."/>
            <person name="Silar P."/>
            <person name="Natvig D.O."/>
            <person name="Lalanne C."/>
            <person name="Gautier V."/>
            <person name="Ament-Velasquez S.L."/>
            <person name="Kruys A."/>
            <person name="Hutchinson M.I."/>
            <person name="Powell A.J."/>
            <person name="Barry K."/>
            <person name="Miller A.N."/>
            <person name="Grigoriev I.V."/>
            <person name="Debuchy R."/>
            <person name="Gladieux P."/>
            <person name="Hiltunen Thoren M."/>
            <person name="Johannesson H."/>
        </authorList>
    </citation>
    <scope>NUCLEOTIDE SEQUENCE [LARGE SCALE GENOMIC DNA]</scope>
    <source>
        <strain evidence="5">CBS 284.82</strain>
    </source>
</reference>
<gene>
    <name evidence="4" type="ORF">C8A01DRAFT_35325</name>
</gene>